<accession>A0A6I2MJY5</accession>
<keyword evidence="3" id="KW-1185">Reference proteome</keyword>
<evidence type="ECO:0000313" key="2">
    <source>
        <dbReference type="EMBL" id="MRX64083.1"/>
    </source>
</evidence>
<sequence>MNKEEIIASNPIQNTTLDIGNNSNTGATKEEIDIQNHERISQITGQNAPILAHTIDSLTLVDLGTEENEMVSQPISEEEISNTNTMDVKSPVAEKIVANYLASDNKEPGGHCLAVSKGRFEQAYKQVHGHLPYLDLPDSMATKLNTPKQVFNLLYDSASSPTPEWRNLPEKYRGRGNAGAIAYAGMGNLVDTAGIWSGELRPGALIQVWRYKEDYEQVVQGANVKKLDPYGHSFIFISYIRDEKNEIIGLKIADQGFQSYRPLIPRDYEVWWAVNLTI</sequence>
<protein>
    <submittedName>
        <fullName evidence="2">Uncharacterized protein</fullName>
    </submittedName>
</protein>
<dbReference type="Proteomes" id="UP000443153">
    <property type="component" value="Unassembled WGS sequence"/>
</dbReference>
<evidence type="ECO:0000313" key="3">
    <source>
        <dbReference type="Proteomes" id="UP000443153"/>
    </source>
</evidence>
<feature type="compositionally biased region" description="Polar residues" evidence="1">
    <location>
        <begin position="10"/>
        <end position="24"/>
    </location>
</feature>
<dbReference type="AlphaFoldDB" id="A0A6I2MJY5"/>
<organism evidence="2 3">
    <name type="scientific">Maribacter luteus</name>
    <dbReference type="NCBI Taxonomy" id="2594478"/>
    <lineage>
        <taxon>Bacteria</taxon>
        <taxon>Pseudomonadati</taxon>
        <taxon>Bacteroidota</taxon>
        <taxon>Flavobacteriia</taxon>
        <taxon>Flavobacteriales</taxon>
        <taxon>Flavobacteriaceae</taxon>
        <taxon>Maribacter</taxon>
    </lineage>
</organism>
<dbReference type="EMBL" id="WKJH01000004">
    <property type="protein sequence ID" value="MRX64083.1"/>
    <property type="molecule type" value="Genomic_DNA"/>
</dbReference>
<gene>
    <name evidence="2" type="ORF">GJ691_07860</name>
</gene>
<reference evidence="2 3" key="1">
    <citation type="submission" date="2019-11" db="EMBL/GenBank/DDBJ databases">
        <title>Maribacter lutea sp. nov., a marine bacterium isolated from intertidal sand.</title>
        <authorList>
            <person name="Liu A."/>
        </authorList>
    </citation>
    <scope>NUCLEOTIDE SEQUENCE [LARGE SCALE GENOMIC DNA]</scope>
    <source>
        <strain evidence="2 3">RZ05</strain>
    </source>
</reference>
<dbReference type="OrthoDB" id="1252162at2"/>
<dbReference type="RefSeq" id="WP_154365555.1">
    <property type="nucleotide sequence ID" value="NZ_WKJH01000004.1"/>
</dbReference>
<name>A0A6I2MJY5_9FLAO</name>
<proteinExistence type="predicted"/>
<feature type="region of interest" description="Disordered" evidence="1">
    <location>
        <begin position="1"/>
        <end position="24"/>
    </location>
</feature>
<evidence type="ECO:0000256" key="1">
    <source>
        <dbReference type="SAM" id="MobiDB-lite"/>
    </source>
</evidence>
<comment type="caution">
    <text evidence="2">The sequence shown here is derived from an EMBL/GenBank/DDBJ whole genome shotgun (WGS) entry which is preliminary data.</text>
</comment>